<dbReference type="PANTHER" id="PTHR20935">
    <property type="entry name" value="PHOSPHOGLYCERATE MUTASE-RELATED"/>
    <property type="match status" value="1"/>
</dbReference>
<dbReference type="SMART" id="SM00855">
    <property type="entry name" value="PGAM"/>
    <property type="match status" value="1"/>
</dbReference>
<dbReference type="Proteomes" id="UP000238157">
    <property type="component" value="Unassembled WGS sequence"/>
</dbReference>
<gene>
    <name evidence="2" type="ORF">CLW00_10132</name>
</gene>
<sequence length="160" mass="17986">MSTIKMLYLLRHGEAELGFGRYSDFDRKLTDNGIAQLKRLGKILEINAEKFDQILSSSALRTKMTTELIAEKISAERIFFEEVLYEAQTEIILRQLNSVSNDVNHLLLVGHNPGISALASYVTNGQFISMQPGMMAKIALEVDSWCMLGRETGSLMEILQ</sequence>
<evidence type="ECO:0000256" key="1">
    <source>
        <dbReference type="ARBA" id="ARBA00022801"/>
    </source>
</evidence>
<dbReference type="GO" id="GO:0016787">
    <property type="term" value="F:hydrolase activity"/>
    <property type="evidence" value="ECO:0007669"/>
    <property type="project" value="UniProtKB-KW"/>
</dbReference>
<keyword evidence="1" id="KW-0378">Hydrolase</keyword>
<dbReference type="EMBL" id="PVTR01000001">
    <property type="protein sequence ID" value="PRY90373.1"/>
    <property type="molecule type" value="Genomic_DNA"/>
</dbReference>
<dbReference type="InterPro" id="IPR029033">
    <property type="entry name" value="His_PPase_superfam"/>
</dbReference>
<name>A0A2T0WUJ6_9BACT</name>
<dbReference type="RefSeq" id="WP_170073150.1">
    <property type="nucleotide sequence ID" value="NZ_PVTR01000001.1"/>
</dbReference>
<reference evidence="2 3" key="1">
    <citation type="submission" date="2018-03" db="EMBL/GenBank/DDBJ databases">
        <title>Genomic Encyclopedia of Archaeal and Bacterial Type Strains, Phase II (KMG-II): from individual species to whole genera.</title>
        <authorList>
            <person name="Goeker M."/>
        </authorList>
    </citation>
    <scope>NUCLEOTIDE SEQUENCE [LARGE SCALE GENOMIC DNA]</scope>
    <source>
        <strain evidence="2 3">DSM 27929</strain>
    </source>
</reference>
<dbReference type="InterPro" id="IPR013078">
    <property type="entry name" value="His_Pase_superF_clade-1"/>
</dbReference>
<dbReference type="SUPFAM" id="SSF53254">
    <property type="entry name" value="Phosphoglycerate mutase-like"/>
    <property type="match status" value="1"/>
</dbReference>
<evidence type="ECO:0000313" key="2">
    <source>
        <dbReference type="EMBL" id="PRY90373.1"/>
    </source>
</evidence>
<dbReference type="Pfam" id="PF00300">
    <property type="entry name" value="His_Phos_1"/>
    <property type="match status" value="1"/>
</dbReference>
<dbReference type="AlphaFoldDB" id="A0A2T0WUJ6"/>
<keyword evidence="3" id="KW-1185">Reference proteome</keyword>
<dbReference type="InterPro" id="IPR051021">
    <property type="entry name" value="Mito_Ser/Thr_phosphatase"/>
</dbReference>
<comment type="caution">
    <text evidence="2">The sequence shown here is derived from an EMBL/GenBank/DDBJ whole genome shotgun (WGS) entry which is preliminary data.</text>
</comment>
<organism evidence="2 3">
    <name type="scientific">Mongoliibacter ruber</name>
    <dbReference type="NCBI Taxonomy" id="1750599"/>
    <lineage>
        <taxon>Bacteria</taxon>
        <taxon>Pseudomonadati</taxon>
        <taxon>Bacteroidota</taxon>
        <taxon>Cytophagia</taxon>
        <taxon>Cytophagales</taxon>
        <taxon>Cyclobacteriaceae</taxon>
        <taxon>Mongoliibacter</taxon>
    </lineage>
</organism>
<accession>A0A2T0WUJ6</accession>
<evidence type="ECO:0000313" key="3">
    <source>
        <dbReference type="Proteomes" id="UP000238157"/>
    </source>
</evidence>
<dbReference type="Gene3D" id="3.40.50.1240">
    <property type="entry name" value="Phosphoglycerate mutase-like"/>
    <property type="match status" value="1"/>
</dbReference>
<proteinExistence type="predicted"/>
<protein>
    <submittedName>
        <fullName evidence="2">Phosphohistidine phosphatase</fullName>
    </submittedName>
</protein>
<dbReference type="CDD" id="cd07067">
    <property type="entry name" value="HP_PGM_like"/>
    <property type="match status" value="1"/>
</dbReference>